<sequence>MAACLHSSADPWWVPCTWVKAGHNRFVAHGSQQHSSTVAHGSQQHSSTWVPAAQGSQQLAALQPRRAQGPEPPGAGCPAVAQGPQPAGVGHPAAPADSGSAGAGHPAAAAGPEPAGAGHPAAAAAYTSQEQPGVCRIVRLSCTSNTKHSPEIMTTDGYVRRVEAACQLLHEGVRPPQATGAQPAFSSPAAHNLPPAAPSTAALSTPSATSSIAAEVVYSAAPPSPSAAGSTAAVKLCTLLLTAQEVLDVVLALHDIRAAQLCHLTSWPGSHALKLPPPSEALAKQLSRSQRSVPGSQLLPFVTALDSNNSLEGDPLLRVWDSMHRTMLLRLPAAQPAPGHLLGPALCGAAPGQGPSPCPAARHPAWAAAGAKHRNDGDAGSRPP</sequence>
<feature type="compositionally biased region" description="Low complexity" evidence="1">
    <location>
        <begin position="359"/>
        <end position="370"/>
    </location>
</feature>
<feature type="compositionally biased region" description="Low complexity" evidence="1">
    <location>
        <begin position="90"/>
        <end position="124"/>
    </location>
</feature>
<feature type="region of interest" description="Disordered" evidence="1">
    <location>
        <begin position="32"/>
        <end position="124"/>
    </location>
</feature>
<feature type="region of interest" description="Disordered" evidence="1">
    <location>
        <begin position="350"/>
        <end position="384"/>
    </location>
</feature>
<evidence type="ECO:0000313" key="3">
    <source>
        <dbReference type="Proteomes" id="UP000485058"/>
    </source>
</evidence>
<accession>A0A699YHQ3</accession>
<proteinExistence type="predicted"/>
<name>A0A699YHQ3_HAELA</name>
<dbReference type="Proteomes" id="UP000485058">
    <property type="component" value="Unassembled WGS sequence"/>
</dbReference>
<dbReference type="AlphaFoldDB" id="A0A699YHQ3"/>
<dbReference type="EMBL" id="BLLF01000255">
    <property type="protein sequence ID" value="GFH09707.1"/>
    <property type="molecule type" value="Genomic_DNA"/>
</dbReference>
<feature type="compositionally biased region" description="Polar residues" evidence="1">
    <location>
        <begin position="32"/>
        <end position="49"/>
    </location>
</feature>
<gene>
    <name evidence="2" type="ORF">HaLaN_04898</name>
</gene>
<comment type="caution">
    <text evidence="2">The sequence shown here is derived from an EMBL/GenBank/DDBJ whole genome shotgun (WGS) entry which is preliminary data.</text>
</comment>
<protein>
    <submittedName>
        <fullName evidence="2">Uncharacterized protein</fullName>
    </submittedName>
</protein>
<feature type="compositionally biased region" description="Basic and acidic residues" evidence="1">
    <location>
        <begin position="373"/>
        <end position="384"/>
    </location>
</feature>
<organism evidence="2 3">
    <name type="scientific">Haematococcus lacustris</name>
    <name type="common">Green alga</name>
    <name type="synonym">Haematococcus pluvialis</name>
    <dbReference type="NCBI Taxonomy" id="44745"/>
    <lineage>
        <taxon>Eukaryota</taxon>
        <taxon>Viridiplantae</taxon>
        <taxon>Chlorophyta</taxon>
        <taxon>core chlorophytes</taxon>
        <taxon>Chlorophyceae</taxon>
        <taxon>CS clade</taxon>
        <taxon>Chlamydomonadales</taxon>
        <taxon>Haematococcaceae</taxon>
        <taxon>Haematococcus</taxon>
    </lineage>
</organism>
<evidence type="ECO:0000313" key="2">
    <source>
        <dbReference type="EMBL" id="GFH09707.1"/>
    </source>
</evidence>
<feature type="compositionally biased region" description="Low complexity" evidence="1">
    <location>
        <begin position="52"/>
        <end position="67"/>
    </location>
</feature>
<reference evidence="2 3" key="1">
    <citation type="submission" date="2020-02" db="EMBL/GenBank/DDBJ databases">
        <title>Draft genome sequence of Haematococcus lacustris strain NIES-144.</title>
        <authorList>
            <person name="Morimoto D."/>
            <person name="Nakagawa S."/>
            <person name="Yoshida T."/>
            <person name="Sawayama S."/>
        </authorList>
    </citation>
    <scope>NUCLEOTIDE SEQUENCE [LARGE SCALE GENOMIC DNA]</scope>
    <source>
        <strain evidence="2 3">NIES-144</strain>
    </source>
</reference>
<evidence type="ECO:0000256" key="1">
    <source>
        <dbReference type="SAM" id="MobiDB-lite"/>
    </source>
</evidence>
<keyword evidence="3" id="KW-1185">Reference proteome</keyword>
<feature type="region of interest" description="Disordered" evidence="1">
    <location>
        <begin position="175"/>
        <end position="203"/>
    </location>
</feature>